<reference evidence="5" key="1">
    <citation type="submission" date="2023-07" db="EMBL/GenBank/DDBJ databases">
        <authorList>
            <consortium name="CYATHOMIX"/>
        </authorList>
    </citation>
    <scope>NUCLEOTIDE SEQUENCE</scope>
    <source>
        <strain evidence="5">N/A</strain>
    </source>
</reference>
<dbReference type="EMBL" id="CATQJL010000316">
    <property type="protein sequence ID" value="CAJ0608246.1"/>
    <property type="molecule type" value="Genomic_DNA"/>
</dbReference>
<sequence length="123" mass="12912">MKSLVEADCGGPNALVGLAQNYGTSNQRIVPIVNRGVSSLLPSTSLGEQFVNDFLQQKASAAPAPTSFNMSEQNPSLISADPLTKGDHLMQAGDLGNAMLAYEGAVQKNPRDAEVCGCIDFID</sequence>
<dbReference type="GO" id="GO:0043843">
    <property type="term" value="F:ADP-specific glucokinase activity"/>
    <property type="evidence" value="ECO:0007669"/>
    <property type="project" value="TreeGrafter"/>
</dbReference>
<dbReference type="InterPro" id="IPR007666">
    <property type="entry name" value="ADP_PFK/GK"/>
</dbReference>
<dbReference type="Proteomes" id="UP001176961">
    <property type="component" value="Unassembled WGS sequence"/>
</dbReference>
<name>A0AA36HDA0_CYLNA</name>
<keyword evidence="4" id="KW-0460">Magnesium</keyword>
<evidence type="ECO:0000256" key="1">
    <source>
        <dbReference type="ARBA" id="ARBA00022679"/>
    </source>
</evidence>
<dbReference type="Gene3D" id="1.25.40.10">
    <property type="entry name" value="Tetratricopeptide repeat domain"/>
    <property type="match status" value="1"/>
</dbReference>
<dbReference type="PANTHER" id="PTHR21208:SF0">
    <property type="entry name" value="ADP-DEPENDENT GLUCOKINASE"/>
    <property type="match status" value="1"/>
</dbReference>
<evidence type="ECO:0000313" key="6">
    <source>
        <dbReference type="Proteomes" id="UP001176961"/>
    </source>
</evidence>
<dbReference type="PANTHER" id="PTHR21208">
    <property type="entry name" value="ADP-DEPENDENT GLUCOKINASE"/>
    <property type="match status" value="1"/>
</dbReference>
<dbReference type="GO" id="GO:0046872">
    <property type="term" value="F:metal ion binding"/>
    <property type="evidence" value="ECO:0007669"/>
    <property type="project" value="UniProtKB-KW"/>
</dbReference>
<keyword evidence="1" id="KW-0808">Transferase</keyword>
<protein>
    <submittedName>
        <fullName evidence="5">Uncharacterized protein</fullName>
    </submittedName>
</protein>
<proteinExistence type="predicted"/>
<evidence type="ECO:0000256" key="3">
    <source>
        <dbReference type="ARBA" id="ARBA00022777"/>
    </source>
</evidence>
<dbReference type="GO" id="GO:0006006">
    <property type="term" value="P:glucose metabolic process"/>
    <property type="evidence" value="ECO:0007669"/>
    <property type="project" value="TreeGrafter"/>
</dbReference>
<keyword evidence="3" id="KW-0418">Kinase</keyword>
<dbReference type="SUPFAM" id="SSF48452">
    <property type="entry name" value="TPR-like"/>
    <property type="match status" value="1"/>
</dbReference>
<comment type="caution">
    <text evidence="5">The sequence shown here is derived from an EMBL/GenBank/DDBJ whole genome shotgun (WGS) entry which is preliminary data.</text>
</comment>
<gene>
    <name evidence="5" type="ORF">CYNAS_LOCUS20229</name>
</gene>
<organism evidence="5 6">
    <name type="scientific">Cylicocyclus nassatus</name>
    <name type="common">Nematode worm</name>
    <dbReference type="NCBI Taxonomy" id="53992"/>
    <lineage>
        <taxon>Eukaryota</taxon>
        <taxon>Metazoa</taxon>
        <taxon>Ecdysozoa</taxon>
        <taxon>Nematoda</taxon>
        <taxon>Chromadorea</taxon>
        <taxon>Rhabditida</taxon>
        <taxon>Rhabditina</taxon>
        <taxon>Rhabditomorpha</taxon>
        <taxon>Strongyloidea</taxon>
        <taxon>Strongylidae</taxon>
        <taxon>Cylicocyclus</taxon>
    </lineage>
</organism>
<evidence type="ECO:0000313" key="5">
    <source>
        <dbReference type="EMBL" id="CAJ0608246.1"/>
    </source>
</evidence>
<evidence type="ECO:0000256" key="4">
    <source>
        <dbReference type="ARBA" id="ARBA00022842"/>
    </source>
</evidence>
<dbReference type="InterPro" id="IPR011990">
    <property type="entry name" value="TPR-like_helical_dom_sf"/>
</dbReference>
<dbReference type="AlphaFoldDB" id="A0AA36HDA0"/>
<keyword evidence="2" id="KW-0479">Metal-binding</keyword>
<keyword evidence="6" id="KW-1185">Reference proteome</keyword>
<dbReference type="GO" id="GO:0005783">
    <property type="term" value="C:endoplasmic reticulum"/>
    <property type="evidence" value="ECO:0007669"/>
    <property type="project" value="TreeGrafter"/>
</dbReference>
<evidence type="ECO:0000256" key="2">
    <source>
        <dbReference type="ARBA" id="ARBA00022723"/>
    </source>
</evidence>
<accession>A0AA36HDA0</accession>